<reference evidence="5" key="1">
    <citation type="journal article" date="2019" name="Int. J. Syst. Evol. Microbiol.">
        <title>The Global Catalogue of Microorganisms (GCM) 10K type strain sequencing project: providing services to taxonomists for standard genome sequencing and annotation.</title>
        <authorList>
            <consortium name="The Broad Institute Genomics Platform"/>
            <consortium name="The Broad Institute Genome Sequencing Center for Infectious Disease"/>
            <person name="Wu L."/>
            <person name="Ma J."/>
        </authorList>
    </citation>
    <scope>NUCLEOTIDE SEQUENCE [LARGE SCALE GENOMIC DNA]</scope>
    <source>
        <strain evidence="5">JCM 9458</strain>
    </source>
</reference>
<dbReference type="Gene3D" id="3.20.20.80">
    <property type="entry name" value="Glycosidases"/>
    <property type="match status" value="1"/>
</dbReference>
<dbReference type="Pfam" id="PF00128">
    <property type="entry name" value="Alpha-amylase"/>
    <property type="match status" value="1"/>
</dbReference>
<evidence type="ECO:0000259" key="3">
    <source>
        <dbReference type="SMART" id="SM00642"/>
    </source>
</evidence>
<keyword evidence="1" id="KW-0378">Hydrolase</keyword>
<dbReference type="SUPFAM" id="SSF51445">
    <property type="entry name" value="(Trans)glycosidases"/>
    <property type="match status" value="1"/>
</dbReference>
<dbReference type="EMBL" id="BAAAYN010000029">
    <property type="protein sequence ID" value="GAA3390727.1"/>
    <property type="molecule type" value="Genomic_DNA"/>
</dbReference>
<feature type="domain" description="Glycosyl hydrolase family 13 catalytic" evidence="3">
    <location>
        <begin position="24"/>
        <end position="365"/>
    </location>
</feature>
<evidence type="ECO:0000256" key="2">
    <source>
        <dbReference type="ARBA" id="ARBA00023295"/>
    </source>
</evidence>
<protein>
    <submittedName>
        <fullName evidence="4">Alpha-amylase family protein</fullName>
    </submittedName>
</protein>
<dbReference type="PANTHER" id="PTHR10357:SF210">
    <property type="entry name" value="MALTODEXTRIN GLUCOSIDASE"/>
    <property type="match status" value="1"/>
</dbReference>
<sequence length="446" mass="49189">MESWTEHVIWWHVYPLGFLGAERTALPDGASGPDGAVPPSRLRRLEPWLDYLRDLGCNGLALGPVFRSASHGYDTVDYYAVDPRLGTTDDLRWLFDACRQRGVHVLLDGVFNHVGRDHAAFQDVLAHGRRSPYASWFRIDWDAEGPDGFGYETFEGHAHLVALNHREPAVAELVRGVLRHWLDAGAAGWRLDAAYAVPPEFWRATVEPVRSEYPDAWFVGEMIHGDYTGYVTAGGLDSVTQYELWKATWSALADRNFFELAWAIDRHLEFAAVFPPQTFLGNHDVTRLADQVGDDRHLGHAIAVLATMPGIPSVYAGDEQAFRGRKENRAGGDDAVRPAFPALPDELAPYGWPVYRLHQELLGLRRRHAWLVRGVPTIGTITNTTLTYRVDGPDDAHLLVALNIGDDPLTVDAPGYQVAAGTSSPETPSAGVTVPPHGFAVLAPGT</sequence>
<gene>
    <name evidence="4" type="ORF">GCM10020369_45800</name>
</gene>
<organism evidence="4 5">
    <name type="scientific">Cryptosporangium minutisporangium</name>
    <dbReference type="NCBI Taxonomy" id="113569"/>
    <lineage>
        <taxon>Bacteria</taxon>
        <taxon>Bacillati</taxon>
        <taxon>Actinomycetota</taxon>
        <taxon>Actinomycetes</taxon>
        <taxon>Cryptosporangiales</taxon>
        <taxon>Cryptosporangiaceae</taxon>
        <taxon>Cryptosporangium</taxon>
    </lineage>
</organism>
<dbReference type="PANTHER" id="PTHR10357">
    <property type="entry name" value="ALPHA-AMYLASE FAMILY MEMBER"/>
    <property type="match status" value="1"/>
</dbReference>
<dbReference type="RefSeq" id="WP_345730228.1">
    <property type="nucleotide sequence ID" value="NZ_BAAAYN010000029.1"/>
</dbReference>
<accession>A0ABP6T1G5</accession>
<dbReference type="InterPro" id="IPR006047">
    <property type="entry name" value="GH13_cat_dom"/>
</dbReference>
<evidence type="ECO:0000313" key="5">
    <source>
        <dbReference type="Proteomes" id="UP001501676"/>
    </source>
</evidence>
<dbReference type="InterPro" id="IPR017853">
    <property type="entry name" value="GH"/>
</dbReference>
<dbReference type="SMART" id="SM00642">
    <property type="entry name" value="Aamy"/>
    <property type="match status" value="1"/>
</dbReference>
<keyword evidence="2" id="KW-0326">Glycosidase</keyword>
<dbReference type="CDD" id="cd11354">
    <property type="entry name" value="AmyAc_bac_CMD_like"/>
    <property type="match status" value="1"/>
</dbReference>
<proteinExistence type="predicted"/>
<dbReference type="Proteomes" id="UP001501676">
    <property type="component" value="Unassembled WGS sequence"/>
</dbReference>
<evidence type="ECO:0000313" key="4">
    <source>
        <dbReference type="EMBL" id="GAA3390727.1"/>
    </source>
</evidence>
<evidence type="ECO:0000256" key="1">
    <source>
        <dbReference type="ARBA" id="ARBA00022801"/>
    </source>
</evidence>
<keyword evidence="5" id="KW-1185">Reference proteome</keyword>
<comment type="caution">
    <text evidence="4">The sequence shown here is derived from an EMBL/GenBank/DDBJ whole genome shotgun (WGS) entry which is preliminary data.</text>
</comment>
<name>A0ABP6T1G5_9ACTN</name>